<keyword evidence="4" id="KW-0186">Copper</keyword>
<dbReference type="SUPFAM" id="SSF49503">
    <property type="entry name" value="Cupredoxins"/>
    <property type="match status" value="3"/>
</dbReference>
<dbReference type="Pfam" id="PF07732">
    <property type="entry name" value="Cu-oxidase_3"/>
    <property type="match status" value="1"/>
</dbReference>
<evidence type="ECO:0000256" key="1">
    <source>
        <dbReference type="ARBA" id="ARBA00010609"/>
    </source>
</evidence>
<dbReference type="Proteomes" id="UP001213000">
    <property type="component" value="Unassembled WGS sequence"/>
</dbReference>
<dbReference type="PANTHER" id="PTHR11709">
    <property type="entry name" value="MULTI-COPPER OXIDASE"/>
    <property type="match status" value="1"/>
</dbReference>
<proteinExistence type="inferred from homology"/>
<dbReference type="GO" id="GO:0016491">
    <property type="term" value="F:oxidoreductase activity"/>
    <property type="evidence" value="ECO:0007669"/>
    <property type="project" value="UniProtKB-KW"/>
</dbReference>
<name>A0AAD5VRQ7_9AGAR</name>
<gene>
    <name evidence="9" type="ORF">NP233_g9089</name>
</gene>
<keyword evidence="10" id="KW-1185">Reference proteome</keyword>
<evidence type="ECO:0000256" key="4">
    <source>
        <dbReference type="ARBA" id="ARBA00023008"/>
    </source>
</evidence>
<dbReference type="InterPro" id="IPR001117">
    <property type="entry name" value="Cu-oxidase_2nd"/>
</dbReference>
<dbReference type="InterPro" id="IPR045087">
    <property type="entry name" value="Cu-oxidase_fam"/>
</dbReference>
<dbReference type="InterPro" id="IPR008972">
    <property type="entry name" value="Cupredoxin"/>
</dbReference>
<comment type="caution">
    <text evidence="9">The sequence shown here is derived from an EMBL/GenBank/DDBJ whole genome shotgun (WGS) entry which is preliminary data.</text>
</comment>
<evidence type="ECO:0000259" key="8">
    <source>
        <dbReference type="Pfam" id="PF07732"/>
    </source>
</evidence>
<evidence type="ECO:0000256" key="6">
    <source>
        <dbReference type="ARBA" id="ARBA00023180"/>
    </source>
</evidence>
<evidence type="ECO:0008006" key="11">
    <source>
        <dbReference type="Google" id="ProtNLM"/>
    </source>
</evidence>
<comment type="similarity">
    <text evidence="1">Belongs to the multicopper oxidase family.</text>
</comment>
<keyword evidence="3" id="KW-0560">Oxidoreductase</keyword>
<accession>A0AAD5VRQ7</accession>
<sequence>MNVEPLTDTSMKASIPAVVVIEMRASKGDAFKSNVINNLTNATMLCSTSIHWHGLFQSGSAWADGPVGVTQCPIAPYHSFLCKFSVPDQAGTFWYHSHYSTQYCDGLCGVLIVRDLHYPHASLYDVDTDDTVITLTDWYHLVLPEARMQRPPPTVDATLINSHGWSYNNGTNSPLAVISVDHLMTIIENEGTNVDLLEVDSIQIYASQCYSFVLNANQPVDNYWICAQPNPSRGHLGFLNSVNSAILRYKGATDTDPISQETNMSMNPLAETNLHPLTNPKAPGTPEIGAADVNLNLAITFDCEKCHFSVNGAIWTTPPTPVLLQILSGARSAKELLPSGSVYMLPANSVIELSIPARDATKANETSIGSPVSGTNL</sequence>
<dbReference type="PROSITE" id="PS00079">
    <property type="entry name" value="MULTICOPPER_OXIDASE1"/>
    <property type="match status" value="1"/>
</dbReference>
<evidence type="ECO:0000256" key="2">
    <source>
        <dbReference type="ARBA" id="ARBA00022723"/>
    </source>
</evidence>
<dbReference type="InterPro" id="IPR033138">
    <property type="entry name" value="Cu_oxidase_CS"/>
</dbReference>
<dbReference type="GO" id="GO:0005507">
    <property type="term" value="F:copper ion binding"/>
    <property type="evidence" value="ECO:0007669"/>
    <property type="project" value="InterPro"/>
</dbReference>
<feature type="domain" description="Plastocyanin-like" evidence="7">
    <location>
        <begin position="178"/>
        <end position="252"/>
    </location>
</feature>
<dbReference type="Gene3D" id="2.60.40.420">
    <property type="entry name" value="Cupredoxins - blue copper proteins"/>
    <property type="match status" value="4"/>
</dbReference>
<feature type="domain" description="Plastocyanin-like" evidence="8">
    <location>
        <begin position="22"/>
        <end position="115"/>
    </location>
</feature>
<dbReference type="EMBL" id="JANIEX010000784">
    <property type="protein sequence ID" value="KAJ3563205.1"/>
    <property type="molecule type" value="Genomic_DNA"/>
</dbReference>
<keyword evidence="2" id="KW-0479">Metal-binding</keyword>
<dbReference type="PANTHER" id="PTHR11709:SF511">
    <property type="entry name" value="LACCASE"/>
    <property type="match status" value="1"/>
</dbReference>
<dbReference type="FunFam" id="2.60.40.420:FF:000045">
    <property type="entry name" value="Laccase 2"/>
    <property type="match status" value="1"/>
</dbReference>
<evidence type="ECO:0000259" key="7">
    <source>
        <dbReference type="Pfam" id="PF00394"/>
    </source>
</evidence>
<evidence type="ECO:0000313" key="9">
    <source>
        <dbReference type="EMBL" id="KAJ3563205.1"/>
    </source>
</evidence>
<evidence type="ECO:0000256" key="5">
    <source>
        <dbReference type="ARBA" id="ARBA00023157"/>
    </source>
</evidence>
<evidence type="ECO:0000256" key="3">
    <source>
        <dbReference type="ARBA" id="ARBA00023002"/>
    </source>
</evidence>
<keyword evidence="5" id="KW-1015">Disulfide bond</keyword>
<dbReference type="Pfam" id="PF00394">
    <property type="entry name" value="Cu-oxidase"/>
    <property type="match status" value="1"/>
</dbReference>
<protein>
    <recommendedName>
        <fullName evidence="11">Laccase</fullName>
    </recommendedName>
</protein>
<reference evidence="9" key="1">
    <citation type="submission" date="2022-07" db="EMBL/GenBank/DDBJ databases">
        <title>Genome Sequence of Leucocoprinus birnbaumii.</title>
        <authorList>
            <person name="Buettner E."/>
        </authorList>
    </citation>
    <scope>NUCLEOTIDE SEQUENCE</scope>
    <source>
        <strain evidence="9">VT141</strain>
    </source>
</reference>
<organism evidence="9 10">
    <name type="scientific">Leucocoprinus birnbaumii</name>
    <dbReference type="NCBI Taxonomy" id="56174"/>
    <lineage>
        <taxon>Eukaryota</taxon>
        <taxon>Fungi</taxon>
        <taxon>Dikarya</taxon>
        <taxon>Basidiomycota</taxon>
        <taxon>Agaricomycotina</taxon>
        <taxon>Agaricomycetes</taxon>
        <taxon>Agaricomycetidae</taxon>
        <taxon>Agaricales</taxon>
        <taxon>Agaricineae</taxon>
        <taxon>Agaricaceae</taxon>
        <taxon>Leucocoprinus</taxon>
    </lineage>
</organism>
<dbReference type="AlphaFoldDB" id="A0AAD5VRQ7"/>
<dbReference type="InterPro" id="IPR011707">
    <property type="entry name" value="Cu-oxidase-like_N"/>
</dbReference>
<evidence type="ECO:0000313" key="10">
    <source>
        <dbReference type="Proteomes" id="UP001213000"/>
    </source>
</evidence>
<keyword evidence="6" id="KW-0325">Glycoprotein</keyword>